<feature type="binding site" evidence="14">
    <location>
        <position position="189"/>
    </location>
    <ligand>
        <name>FAD</name>
        <dbReference type="ChEBI" id="CHEBI:57692"/>
    </ligand>
</feature>
<dbReference type="InterPro" id="IPR055060">
    <property type="entry name" value="ACOX_C_alpha1"/>
</dbReference>
<dbReference type="GO" id="GO:0003997">
    <property type="term" value="F:acyl-CoA oxidase activity"/>
    <property type="evidence" value="ECO:0007669"/>
    <property type="project" value="UniProtKB-EC"/>
</dbReference>
<evidence type="ECO:0000256" key="3">
    <source>
        <dbReference type="ARBA" id="ARBA00004275"/>
    </source>
</evidence>
<dbReference type="Proteomes" id="UP000054466">
    <property type="component" value="Unassembled WGS sequence"/>
</dbReference>
<evidence type="ECO:0000256" key="11">
    <source>
        <dbReference type="ARBA" id="ARBA00023140"/>
    </source>
</evidence>
<dbReference type="Gene3D" id="1.20.140.10">
    <property type="entry name" value="Butyryl-CoA Dehydrogenase, subunit A, domain 3"/>
    <property type="match status" value="2"/>
</dbReference>
<feature type="active site" description="Proton acceptor" evidence="13">
    <location>
        <position position="427"/>
    </location>
</feature>
<dbReference type="Gene3D" id="1.10.540.10">
    <property type="entry name" value="Acyl-CoA dehydrogenase/oxidase, N-terminal domain"/>
    <property type="match status" value="1"/>
</dbReference>
<keyword evidence="7 12" id="KW-0274">FAD</keyword>
<dbReference type="SUPFAM" id="SSF47203">
    <property type="entry name" value="Acyl-CoA dehydrogenase C-terminal domain-like"/>
    <property type="match status" value="2"/>
</dbReference>
<evidence type="ECO:0000256" key="5">
    <source>
        <dbReference type="ARBA" id="ARBA00006288"/>
    </source>
</evidence>
<keyword evidence="6 12" id="KW-0285">Flavoprotein</keyword>
<feature type="domain" description="Acyl-coenzyme A oxidase N-terminal" evidence="16">
    <location>
        <begin position="29"/>
        <end position="143"/>
    </location>
</feature>
<gene>
    <name evidence="18" type="ORF">PV07_00689</name>
</gene>
<dbReference type="Pfam" id="PF14749">
    <property type="entry name" value="Acyl-CoA_ox_N"/>
    <property type="match status" value="1"/>
</dbReference>
<dbReference type="OrthoDB" id="538336at2759"/>
<dbReference type="GO" id="GO:0055088">
    <property type="term" value="P:lipid homeostasis"/>
    <property type="evidence" value="ECO:0007669"/>
    <property type="project" value="TreeGrafter"/>
</dbReference>
<dbReference type="UniPathway" id="UPA00661"/>
<dbReference type="PANTHER" id="PTHR10909">
    <property type="entry name" value="ELECTRON TRANSPORT OXIDOREDUCTASE"/>
    <property type="match status" value="1"/>
</dbReference>
<evidence type="ECO:0000259" key="16">
    <source>
        <dbReference type="Pfam" id="PF14749"/>
    </source>
</evidence>
<dbReference type="GO" id="GO:0033540">
    <property type="term" value="P:fatty acid beta-oxidation using acyl-CoA oxidase"/>
    <property type="evidence" value="ECO:0007669"/>
    <property type="project" value="UniProtKB-UniPathway"/>
</dbReference>
<evidence type="ECO:0000256" key="6">
    <source>
        <dbReference type="ARBA" id="ARBA00022630"/>
    </source>
</evidence>
<dbReference type="GeneID" id="27339883"/>
<evidence type="ECO:0000256" key="8">
    <source>
        <dbReference type="ARBA" id="ARBA00022832"/>
    </source>
</evidence>
<dbReference type="GO" id="GO:0005777">
    <property type="term" value="C:peroxisome"/>
    <property type="evidence" value="ECO:0007669"/>
    <property type="project" value="UniProtKB-SubCell"/>
</dbReference>
<comment type="catalytic activity">
    <reaction evidence="1">
        <text>a 2,3-saturated acyl-CoA + O2 = a (2E)-enoyl-CoA + H2O2</text>
        <dbReference type="Rhea" id="RHEA:38959"/>
        <dbReference type="ChEBI" id="CHEBI:15379"/>
        <dbReference type="ChEBI" id="CHEBI:16240"/>
        <dbReference type="ChEBI" id="CHEBI:58856"/>
        <dbReference type="ChEBI" id="CHEBI:65111"/>
        <dbReference type="EC" id="1.3.3.6"/>
    </reaction>
</comment>
<dbReference type="Gene3D" id="2.40.110.10">
    <property type="entry name" value="Butyryl-CoA Dehydrogenase, subunit A, domain 2"/>
    <property type="match status" value="1"/>
</dbReference>
<evidence type="ECO:0000259" key="15">
    <source>
        <dbReference type="Pfam" id="PF01756"/>
    </source>
</evidence>
<organism evidence="18 19">
    <name type="scientific">Cladophialophora immunda</name>
    <dbReference type="NCBI Taxonomy" id="569365"/>
    <lineage>
        <taxon>Eukaryota</taxon>
        <taxon>Fungi</taxon>
        <taxon>Dikarya</taxon>
        <taxon>Ascomycota</taxon>
        <taxon>Pezizomycotina</taxon>
        <taxon>Eurotiomycetes</taxon>
        <taxon>Chaetothyriomycetidae</taxon>
        <taxon>Chaetothyriales</taxon>
        <taxon>Herpotrichiellaceae</taxon>
        <taxon>Cladophialophora</taxon>
    </lineage>
</organism>
<comment type="cofactor">
    <cofactor evidence="2">
        <name>FAD</name>
        <dbReference type="ChEBI" id="CHEBI:57692"/>
    </cofactor>
</comment>
<keyword evidence="11" id="KW-0576">Peroxisome</keyword>
<evidence type="ECO:0000256" key="4">
    <source>
        <dbReference type="ARBA" id="ARBA00004846"/>
    </source>
</evidence>
<dbReference type="Pfam" id="PF01756">
    <property type="entry name" value="ACOX"/>
    <property type="match status" value="1"/>
</dbReference>
<name>A0A0D2DDV1_9EURO</name>
<keyword evidence="19" id="KW-1185">Reference proteome</keyword>
<evidence type="ECO:0000256" key="7">
    <source>
        <dbReference type="ARBA" id="ARBA00022827"/>
    </source>
</evidence>
<evidence type="ECO:0000256" key="2">
    <source>
        <dbReference type="ARBA" id="ARBA00001974"/>
    </source>
</evidence>
<dbReference type="InterPro" id="IPR002655">
    <property type="entry name" value="Acyl-CoA_oxidase_C"/>
</dbReference>
<dbReference type="PANTHER" id="PTHR10909:SF250">
    <property type="entry name" value="PEROXISOMAL ACYL-COENZYME A OXIDASE 1"/>
    <property type="match status" value="1"/>
</dbReference>
<dbReference type="HOGENOM" id="CLU_014629_3_1_1"/>
<dbReference type="EMBL" id="KN847040">
    <property type="protein sequence ID" value="KIW33874.1"/>
    <property type="molecule type" value="Genomic_DNA"/>
</dbReference>
<evidence type="ECO:0000256" key="13">
    <source>
        <dbReference type="PIRSR" id="PIRSR000168-1"/>
    </source>
</evidence>
<feature type="domain" description="Acyl-CoA oxidase C-terminal" evidence="15">
    <location>
        <begin position="482"/>
        <end position="650"/>
    </location>
</feature>
<reference evidence="18 19" key="1">
    <citation type="submission" date="2015-01" db="EMBL/GenBank/DDBJ databases">
        <title>The Genome Sequence of Cladophialophora immunda CBS83496.</title>
        <authorList>
            <consortium name="The Broad Institute Genomics Platform"/>
            <person name="Cuomo C."/>
            <person name="de Hoog S."/>
            <person name="Gorbushina A."/>
            <person name="Stielow B."/>
            <person name="Teixiera M."/>
            <person name="Abouelleil A."/>
            <person name="Chapman S.B."/>
            <person name="Priest M."/>
            <person name="Young S.K."/>
            <person name="Wortman J."/>
            <person name="Nusbaum C."/>
            <person name="Birren B."/>
        </authorList>
    </citation>
    <scope>NUCLEOTIDE SEQUENCE [LARGE SCALE GENOMIC DNA]</scope>
    <source>
        <strain evidence="18 19">CBS 83496</strain>
    </source>
</reference>
<dbReference type="InterPro" id="IPR036250">
    <property type="entry name" value="AcylCo_DH-like_C"/>
</dbReference>
<evidence type="ECO:0000256" key="9">
    <source>
        <dbReference type="ARBA" id="ARBA00023002"/>
    </source>
</evidence>
<evidence type="ECO:0000256" key="10">
    <source>
        <dbReference type="ARBA" id="ARBA00023098"/>
    </source>
</evidence>
<evidence type="ECO:0000313" key="18">
    <source>
        <dbReference type="EMBL" id="KIW33874.1"/>
    </source>
</evidence>
<evidence type="ECO:0000256" key="12">
    <source>
        <dbReference type="PIRNR" id="PIRNR000168"/>
    </source>
</evidence>
<dbReference type="InterPro" id="IPR029320">
    <property type="entry name" value="Acyl-CoA_ox_N"/>
</dbReference>
<dbReference type="FunFam" id="1.20.140.10:FF:000015">
    <property type="entry name" value="Acyl-coenzyme A oxidase"/>
    <property type="match status" value="1"/>
</dbReference>
<keyword evidence="9" id="KW-0560">Oxidoreductase</keyword>
<sequence>MRDFTASLRPAQPDGPTMLSQERMRSGINSEQLAQHLLAKNGFLERQKKILDILNKHSIFIKQNQLNLARPDRYYLALARAKQIRRLVAEHKWDRLDVDMAEYLVDEMSPFALNSTMFLKSMQQQCNEQQRAYWLPKTNSFDVLGCYAQTELGHGSNVKGLECEARWDQQTKTFVIHSPTLTASKWWNGSLGRTANHAVVVAQLLLPSGAGFKSYGPHQFIVQIRDMKTHQPLDGIVIGDIGPKYGYTTMDNGYTTMDNGYMLFQHHRVPHIQQVVYGTMTAIRADIVEHARLILARAVTIAIRYTSIRRQFKDRDESNPSAPELVVLDYPTVQMRLFPLLATTFALHYTGLAMRALYESNQETISRNDFSALAETHALSSGLKALCTTLAADGIETSRRALGGHGFGGGSGMIPLNSDYLSKPTVEGDNYMITQQTASYLIKAMGRAKRQPSAQCDPTQQMYREYLSGGTKAPLKLLDDDAAIVRAFEIRACVVGHQVYQARVENGRGWTNLMVELHELSIIHSEMLLVRNYFTALQTRSGPPLSDQTWDVMRLMFQLFSLKTILTRPAEFLASGLITVDEMTRLKDEVASIMAKLRPHAVSLVDAWKIPDYLLQSALGSYDGDVYNRLFKQAHEMNPLNKLTFNPDWRSKEVVLGEGVQASQRKIEELVWGNVSPASRSNLSRL</sequence>
<dbReference type="GO" id="GO:0071949">
    <property type="term" value="F:FAD binding"/>
    <property type="evidence" value="ECO:0007669"/>
    <property type="project" value="InterPro"/>
</dbReference>
<dbReference type="FunFam" id="2.40.110.10:FF:000003">
    <property type="entry name" value="Acyl-coenzyme A oxidase"/>
    <property type="match status" value="1"/>
</dbReference>
<dbReference type="InterPro" id="IPR012258">
    <property type="entry name" value="Acyl-CoA_oxidase"/>
</dbReference>
<evidence type="ECO:0000256" key="14">
    <source>
        <dbReference type="PIRSR" id="PIRSR000168-2"/>
    </source>
</evidence>
<evidence type="ECO:0000256" key="1">
    <source>
        <dbReference type="ARBA" id="ARBA00001201"/>
    </source>
</evidence>
<dbReference type="VEuPathDB" id="FungiDB:PV07_00689"/>
<dbReference type="RefSeq" id="XP_016254090.1">
    <property type="nucleotide sequence ID" value="XM_016387162.1"/>
</dbReference>
<evidence type="ECO:0000313" key="19">
    <source>
        <dbReference type="Proteomes" id="UP000054466"/>
    </source>
</evidence>
<protein>
    <recommendedName>
        <fullName evidence="12">Acyl-coenzyme A oxidase</fullName>
    </recommendedName>
</protein>
<comment type="pathway">
    <text evidence="4">Lipid metabolism; peroxisomal fatty acid beta-oxidation.</text>
</comment>
<comment type="similarity">
    <text evidence="5 12">Belongs to the acyl-CoA oxidase family.</text>
</comment>
<dbReference type="AlphaFoldDB" id="A0A0D2DDV1"/>
<dbReference type="InterPro" id="IPR037069">
    <property type="entry name" value="AcylCoA_DH/ox_N_sf"/>
</dbReference>
<dbReference type="PIRSF" id="PIRSF000168">
    <property type="entry name" value="Acyl-CoA_oxidase"/>
    <property type="match status" value="1"/>
</dbReference>
<feature type="binding site" evidence="14">
    <location>
        <position position="150"/>
    </location>
    <ligand>
        <name>FAD</name>
        <dbReference type="ChEBI" id="CHEBI:57692"/>
    </ligand>
</feature>
<evidence type="ECO:0000259" key="17">
    <source>
        <dbReference type="Pfam" id="PF22924"/>
    </source>
</evidence>
<accession>A0A0D2DDV1</accession>
<dbReference type="STRING" id="569365.A0A0D2DDV1"/>
<dbReference type="SUPFAM" id="SSF56645">
    <property type="entry name" value="Acyl-CoA dehydrogenase NM domain-like"/>
    <property type="match status" value="1"/>
</dbReference>
<keyword evidence="8" id="KW-0276">Fatty acid metabolism</keyword>
<dbReference type="Pfam" id="PF22924">
    <property type="entry name" value="ACOX_C_alpha1"/>
    <property type="match status" value="1"/>
</dbReference>
<keyword evidence="10" id="KW-0443">Lipid metabolism</keyword>
<proteinExistence type="inferred from homology"/>
<dbReference type="GO" id="GO:0005504">
    <property type="term" value="F:fatty acid binding"/>
    <property type="evidence" value="ECO:0007669"/>
    <property type="project" value="TreeGrafter"/>
</dbReference>
<feature type="domain" description="Acyl-CoA oxidase C-alpha1" evidence="17">
    <location>
        <begin position="277"/>
        <end position="442"/>
    </location>
</feature>
<dbReference type="InterPro" id="IPR046373">
    <property type="entry name" value="Acyl-CoA_Oxase/DH_mid-dom_sf"/>
</dbReference>
<dbReference type="InterPro" id="IPR009100">
    <property type="entry name" value="AcylCoA_DH/oxidase_NM_dom_sf"/>
</dbReference>
<comment type="subcellular location">
    <subcellularLocation>
        <location evidence="3">Peroxisome</location>
    </subcellularLocation>
</comment>